<feature type="transmembrane region" description="Helical" evidence="2">
    <location>
        <begin position="55"/>
        <end position="73"/>
    </location>
</feature>
<accession>A0ABV8K100</accession>
<dbReference type="RefSeq" id="WP_377717727.1">
    <property type="nucleotide sequence ID" value="NZ_JBHSAM010000014.1"/>
</dbReference>
<feature type="region of interest" description="Disordered" evidence="1">
    <location>
        <begin position="1"/>
        <end position="22"/>
    </location>
</feature>
<dbReference type="Proteomes" id="UP001595715">
    <property type="component" value="Unassembled WGS sequence"/>
</dbReference>
<dbReference type="EMBL" id="JBHSAM010000014">
    <property type="protein sequence ID" value="MFC4099035.1"/>
    <property type="molecule type" value="Genomic_DNA"/>
</dbReference>
<keyword evidence="4" id="KW-1185">Reference proteome</keyword>
<evidence type="ECO:0000256" key="2">
    <source>
        <dbReference type="SAM" id="Phobius"/>
    </source>
</evidence>
<keyword evidence="2" id="KW-0472">Membrane</keyword>
<sequence>MTDREHDLRRQFREESDDMLFSGMDMSEQLKRSIRQEAAGEKAPRKRSFAKSWKVGAAGLVAAAMIAVAIPLLDQPSVPAPGNQVAENVPPTPNNGGTAGSEVSQLTTTKLGSIEDARAAFGEGLRLPTVVPQGYALTEMTAVGMPGQPARDILFTYASGEKTVTFSASRMAPAYPAELFAKTKVGDAEGAIFEQPGMTELFWTVDDIHYGVTGPITGEEAMKVAESTGVR</sequence>
<proteinExistence type="predicted"/>
<comment type="caution">
    <text evidence="3">The sequence shown here is derived from an EMBL/GenBank/DDBJ whole genome shotgun (WGS) entry which is preliminary data.</text>
</comment>
<keyword evidence="2" id="KW-1133">Transmembrane helix</keyword>
<feature type="compositionally biased region" description="Basic and acidic residues" evidence="1">
    <location>
        <begin position="1"/>
        <end position="14"/>
    </location>
</feature>
<name>A0ABV8K100_9BACL</name>
<evidence type="ECO:0000313" key="4">
    <source>
        <dbReference type="Proteomes" id="UP001595715"/>
    </source>
</evidence>
<protein>
    <recommendedName>
        <fullName evidence="5">DUF4367 domain-containing protein</fullName>
    </recommendedName>
</protein>
<organism evidence="3 4">
    <name type="scientific">Paenibacillus xanthanilyticus</name>
    <dbReference type="NCBI Taxonomy" id="1783531"/>
    <lineage>
        <taxon>Bacteria</taxon>
        <taxon>Bacillati</taxon>
        <taxon>Bacillota</taxon>
        <taxon>Bacilli</taxon>
        <taxon>Bacillales</taxon>
        <taxon>Paenibacillaceae</taxon>
        <taxon>Paenibacillus</taxon>
    </lineage>
</organism>
<evidence type="ECO:0000313" key="3">
    <source>
        <dbReference type="EMBL" id="MFC4099035.1"/>
    </source>
</evidence>
<keyword evidence="2" id="KW-0812">Transmembrane</keyword>
<gene>
    <name evidence="3" type="ORF">ACFOZ8_05120</name>
</gene>
<evidence type="ECO:0000256" key="1">
    <source>
        <dbReference type="SAM" id="MobiDB-lite"/>
    </source>
</evidence>
<reference evidence="4" key="1">
    <citation type="journal article" date="2019" name="Int. J. Syst. Evol. Microbiol.">
        <title>The Global Catalogue of Microorganisms (GCM) 10K type strain sequencing project: providing services to taxonomists for standard genome sequencing and annotation.</title>
        <authorList>
            <consortium name="The Broad Institute Genomics Platform"/>
            <consortium name="The Broad Institute Genome Sequencing Center for Infectious Disease"/>
            <person name="Wu L."/>
            <person name="Ma J."/>
        </authorList>
    </citation>
    <scope>NUCLEOTIDE SEQUENCE [LARGE SCALE GENOMIC DNA]</scope>
    <source>
        <strain evidence="4">IBRC-M 10987</strain>
    </source>
</reference>
<feature type="region of interest" description="Disordered" evidence="1">
    <location>
        <begin position="82"/>
        <end position="104"/>
    </location>
</feature>
<evidence type="ECO:0008006" key="5">
    <source>
        <dbReference type="Google" id="ProtNLM"/>
    </source>
</evidence>